<dbReference type="PROSITE" id="PS51066">
    <property type="entry name" value="ZF_FPG_2"/>
    <property type="match status" value="1"/>
</dbReference>
<keyword evidence="5" id="KW-0227">DNA damage</keyword>
<dbReference type="InterPro" id="IPR035937">
    <property type="entry name" value="FPG_N"/>
</dbReference>
<dbReference type="Gene3D" id="1.10.8.50">
    <property type="match status" value="1"/>
</dbReference>
<dbReference type="PROSITE" id="PS01242">
    <property type="entry name" value="ZF_FPG_1"/>
    <property type="match status" value="1"/>
</dbReference>
<dbReference type="GO" id="GO:0000703">
    <property type="term" value="F:oxidized pyrimidine nucleobase lesion DNA N-glycosylase activity"/>
    <property type="evidence" value="ECO:0007669"/>
    <property type="project" value="TreeGrafter"/>
</dbReference>
<keyword evidence="4" id="KW-0479">Metal-binding</keyword>
<gene>
    <name evidence="18" type="ORF">SBA5_250072</name>
</gene>
<name>A0A2N9L963_9BACT</name>
<comment type="catalytic activity">
    <reaction evidence="14">
        <text>2'-deoxyribonucleotide-(2'-deoxyribose 5'-phosphate)-2'-deoxyribonucleotide-DNA = a 3'-end 2'-deoxyribonucleotide-(2,3-dehydro-2,3-deoxyribose 5'-phosphate)-DNA + a 5'-end 5'-phospho-2'-deoxyribonucleoside-DNA + H(+)</text>
        <dbReference type="Rhea" id="RHEA:66592"/>
        <dbReference type="Rhea" id="RHEA-COMP:13180"/>
        <dbReference type="Rhea" id="RHEA-COMP:16897"/>
        <dbReference type="Rhea" id="RHEA-COMP:17067"/>
        <dbReference type="ChEBI" id="CHEBI:15378"/>
        <dbReference type="ChEBI" id="CHEBI:136412"/>
        <dbReference type="ChEBI" id="CHEBI:157695"/>
        <dbReference type="ChEBI" id="CHEBI:167181"/>
        <dbReference type="EC" id="4.2.99.18"/>
    </reaction>
</comment>
<dbReference type="SUPFAM" id="SSF46946">
    <property type="entry name" value="S13-like H2TH domain"/>
    <property type="match status" value="1"/>
</dbReference>
<evidence type="ECO:0000256" key="6">
    <source>
        <dbReference type="ARBA" id="ARBA00022771"/>
    </source>
</evidence>
<dbReference type="Gene3D" id="3.20.190.10">
    <property type="entry name" value="MutM-like, N-terminal"/>
    <property type="match status" value="1"/>
</dbReference>
<keyword evidence="11 18" id="KW-0456">Lyase</keyword>
<evidence type="ECO:0000256" key="3">
    <source>
        <dbReference type="ARBA" id="ARBA00012720"/>
    </source>
</evidence>
<dbReference type="GO" id="GO:0006284">
    <property type="term" value="P:base-excision repair"/>
    <property type="evidence" value="ECO:0007669"/>
    <property type="project" value="InterPro"/>
</dbReference>
<dbReference type="Pfam" id="PF01149">
    <property type="entry name" value="Fapy_DNA_glyco"/>
    <property type="match status" value="1"/>
</dbReference>
<dbReference type="Pfam" id="PF06831">
    <property type="entry name" value="H2TH"/>
    <property type="match status" value="1"/>
</dbReference>
<dbReference type="OrthoDB" id="9800855at2"/>
<keyword evidence="9" id="KW-0238">DNA-binding</keyword>
<accession>A0A2N9L963</accession>
<evidence type="ECO:0000256" key="14">
    <source>
        <dbReference type="ARBA" id="ARBA00044632"/>
    </source>
</evidence>
<evidence type="ECO:0000256" key="4">
    <source>
        <dbReference type="ARBA" id="ARBA00022723"/>
    </source>
</evidence>
<reference evidence="19" key="1">
    <citation type="submission" date="2018-02" db="EMBL/GenBank/DDBJ databases">
        <authorList>
            <person name="Hausmann B."/>
        </authorList>
    </citation>
    <scope>NUCLEOTIDE SEQUENCE [LARGE SCALE GENOMIC DNA]</scope>
    <source>
        <strain evidence="19">Peat soil MAG SbA5</strain>
    </source>
</reference>
<feature type="domain" description="Formamidopyrimidine-DNA glycosylase catalytic" evidence="17">
    <location>
        <begin position="2"/>
        <end position="97"/>
    </location>
</feature>
<dbReference type="InterPro" id="IPR044090">
    <property type="entry name" value="Nei2_N"/>
</dbReference>
<dbReference type="PANTHER" id="PTHR42697">
    <property type="entry name" value="ENDONUCLEASE 8"/>
    <property type="match status" value="1"/>
</dbReference>
<organism evidence="18 19">
    <name type="scientific">Candidatus Sulfuritelmatomonas gaucii</name>
    <dbReference type="NCBI Taxonomy" id="2043161"/>
    <lineage>
        <taxon>Bacteria</taxon>
        <taxon>Pseudomonadati</taxon>
        <taxon>Acidobacteriota</taxon>
        <taxon>Terriglobia</taxon>
        <taxon>Terriglobales</taxon>
        <taxon>Acidobacteriaceae</taxon>
        <taxon>Candidatus Sulfuritelmatomonas</taxon>
    </lineage>
</organism>
<dbReference type="GO" id="GO:0140078">
    <property type="term" value="F:class I DNA-(apurinic or apyrimidinic site) endonuclease activity"/>
    <property type="evidence" value="ECO:0007669"/>
    <property type="project" value="UniProtKB-EC"/>
</dbReference>
<evidence type="ECO:0000313" key="19">
    <source>
        <dbReference type="Proteomes" id="UP000239735"/>
    </source>
</evidence>
<dbReference type="InterPro" id="IPR000214">
    <property type="entry name" value="Znf_DNA_glyclase/AP_lyase"/>
</dbReference>
<evidence type="ECO:0000256" key="1">
    <source>
        <dbReference type="ARBA" id="ARBA00001947"/>
    </source>
</evidence>
<keyword evidence="10" id="KW-0234">DNA repair</keyword>
<dbReference type="AlphaFoldDB" id="A0A2N9L963"/>
<dbReference type="InterPro" id="IPR010979">
    <property type="entry name" value="Ribosomal_uS13-like_H2TH"/>
</dbReference>
<evidence type="ECO:0000256" key="7">
    <source>
        <dbReference type="ARBA" id="ARBA00022801"/>
    </source>
</evidence>
<keyword evidence="6 15" id="KW-0863">Zinc-finger</keyword>
<dbReference type="SMART" id="SM00898">
    <property type="entry name" value="Fapy_DNA_glyco"/>
    <property type="match status" value="1"/>
</dbReference>
<protein>
    <recommendedName>
        <fullName evidence="3">DNA-(apurinic or apyrimidinic site) lyase</fullName>
        <ecNumber evidence="3">4.2.99.18</ecNumber>
    </recommendedName>
</protein>
<evidence type="ECO:0000256" key="15">
    <source>
        <dbReference type="PROSITE-ProRule" id="PRU00391"/>
    </source>
</evidence>
<sequence>MPEGDTVFRTARNLGRALVGKPVIGFRSTYPLLTRFNDDHPIAGQTVDCVEARGKWLLIYFSGGGILTSHLLMNGRWHIYRHGERWQLARIHMRIVIENGEYQAVGFRVPVARMHTAQSLERDLHIARAENDLLRAEFDAEAALVRLLARPGEAIADTLLDQAVLAGVGNVFKSEICFVQGLNPFRKAGTLTRDEAVAAIACARGLLKANVLEDSGDLIVTYRGQQRRTTHASDPGASLWVYGRAGEPCRRCGEEIRRRVQGADARVTFWCPSCQAMPDGSDVDG</sequence>
<evidence type="ECO:0000256" key="2">
    <source>
        <dbReference type="ARBA" id="ARBA00009409"/>
    </source>
</evidence>
<dbReference type="GO" id="GO:0008270">
    <property type="term" value="F:zinc ion binding"/>
    <property type="evidence" value="ECO:0007669"/>
    <property type="project" value="UniProtKB-KW"/>
</dbReference>
<proteinExistence type="inferred from homology"/>
<evidence type="ECO:0000259" key="17">
    <source>
        <dbReference type="PROSITE" id="PS51068"/>
    </source>
</evidence>
<dbReference type="PROSITE" id="PS51068">
    <property type="entry name" value="FPG_CAT"/>
    <property type="match status" value="1"/>
</dbReference>
<evidence type="ECO:0000256" key="10">
    <source>
        <dbReference type="ARBA" id="ARBA00023204"/>
    </source>
</evidence>
<evidence type="ECO:0000256" key="8">
    <source>
        <dbReference type="ARBA" id="ARBA00022833"/>
    </source>
</evidence>
<dbReference type="InterPro" id="IPR012319">
    <property type="entry name" value="FPG_cat"/>
</dbReference>
<dbReference type="InterPro" id="IPR015887">
    <property type="entry name" value="DNA_glyclase_Znf_dom_DNA_BS"/>
</dbReference>
<dbReference type="PANTHER" id="PTHR42697:SF1">
    <property type="entry name" value="ENDONUCLEASE 8"/>
    <property type="match status" value="1"/>
</dbReference>
<dbReference type="SUPFAM" id="SSF81624">
    <property type="entry name" value="N-terminal domain of MutM-like DNA repair proteins"/>
    <property type="match status" value="1"/>
</dbReference>
<evidence type="ECO:0000256" key="12">
    <source>
        <dbReference type="ARBA" id="ARBA00023268"/>
    </source>
</evidence>
<dbReference type="InterPro" id="IPR015886">
    <property type="entry name" value="H2TH_FPG"/>
</dbReference>
<feature type="domain" description="FPG-type" evidence="16">
    <location>
        <begin position="240"/>
        <end position="276"/>
    </location>
</feature>
<evidence type="ECO:0000256" key="11">
    <source>
        <dbReference type="ARBA" id="ARBA00023239"/>
    </source>
</evidence>
<evidence type="ECO:0000313" key="18">
    <source>
        <dbReference type="EMBL" id="SPE19842.1"/>
    </source>
</evidence>
<dbReference type="EC" id="4.2.99.18" evidence="3"/>
<keyword evidence="7" id="KW-0378">Hydrolase</keyword>
<evidence type="ECO:0000256" key="13">
    <source>
        <dbReference type="ARBA" id="ARBA00023295"/>
    </source>
</evidence>
<comment type="cofactor">
    <cofactor evidence="1">
        <name>Zn(2+)</name>
        <dbReference type="ChEBI" id="CHEBI:29105"/>
    </cofactor>
</comment>
<evidence type="ECO:0000256" key="5">
    <source>
        <dbReference type="ARBA" id="ARBA00022763"/>
    </source>
</evidence>
<comment type="similarity">
    <text evidence="2">Belongs to the FPG family.</text>
</comment>
<evidence type="ECO:0000256" key="9">
    <source>
        <dbReference type="ARBA" id="ARBA00023125"/>
    </source>
</evidence>
<dbReference type="GO" id="GO:0003684">
    <property type="term" value="F:damaged DNA binding"/>
    <property type="evidence" value="ECO:0007669"/>
    <property type="project" value="InterPro"/>
</dbReference>
<dbReference type="SUPFAM" id="SSF57716">
    <property type="entry name" value="Glucocorticoid receptor-like (DNA-binding domain)"/>
    <property type="match status" value="1"/>
</dbReference>
<dbReference type="EMBL" id="OKRB01000081">
    <property type="protein sequence ID" value="SPE19842.1"/>
    <property type="molecule type" value="Genomic_DNA"/>
</dbReference>
<keyword evidence="12" id="KW-0511">Multifunctional enzyme</keyword>
<keyword evidence="13" id="KW-0326">Glycosidase</keyword>
<dbReference type="CDD" id="cd08971">
    <property type="entry name" value="AcNei2_N"/>
    <property type="match status" value="1"/>
</dbReference>
<dbReference type="Proteomes" id="UP000239735">
    <property type="component" value="Unassembled WGS sequence"/>
</dbReference>
<dbReference type="SMART" id="SM01232">
    <property type="entry name" value="H2TH"/>
    <property type="match status" value="1"/>
</dbReference>
<dbReference type="InterPro" id="IPR010663">
    <property type="entry name" value="Znf_FPG/IleRS"/>
</dbReference>
<evidence type="ECO:0000259" key="16">
    <source>
        <dbReference type="PROSITE" id="PS51066"/>
    </source>
</evidence>
<keyword evidence="8" id="KW-0862">Zinc</keyword>
<dbReference type="Pfam" id="PF06827">
    <property type="entry name" value="zf-FPG_IleRS"/>
    <property type="match status" value="1"/>
</dbReference>